<accession>A0ABT7STY6</accession>
<evidence type="ECO:0000313" key="4">
    <source>
        <dbReference type="Proteomes" id="UP001234343"/>
    </source>
</evidence>
<keyword evidence="1" id="KW-0067">ATP-binding</keyword>
<sequence length="358" mass="40618">MYTADSTPKALAGCSKYSQKYLQYPDPISDTQAFVAWLLEAIQRYHITFLMPVTEISSRTLLENRQQFSHCKLPFAPLEQVMRLSDKSQLNKLAESLGVPVPQTLYFNASSEVNLDQVVFPCVIKPALSKVNVDNQWFTTQVHIVQSRDELQTLLTDTPYLHDHPFMLQQYIEGYGAGAFCYYQNGHAKAFFAHQRLREKPPSGGVSVLSASAALAPKPKDYATRLLDAANWHGVAMVEFKVGLDGTPYLMEINTRLWGSLQLAIDAGVDFPSLLYRGEFEPIPDSQPPYKEGVQLRWLLGDLDNLYLTLKDSKTSIGAKVRHIFQFCLPKFGDRRHEVNRLDDMGPFWFELKRYLGG</sequence>
<keyword evidence="4" id="KW-1185">Reference proteome</keyword>
<reference evidence="3 4" key="1">
    <citation type="submission" date="2023-06" db="EMBL/GenBank/DDBJ databases">
        <title>Alteromonas sp. ASW11-36 isolated from intertidal sand.</title>
        <authorList>
            <person name="Li Y."/>
        </authorList>
    </citation>
    <scope>NUCLEOTIDE SEQUENCE [LARGE SCALE GENOMIC DNA]</scope>
    <source>
        <strain evidence="3 4">ASW11-36</strain>
    </source>
</reference>
<organism evidence="3 4">
    <name type="scientific">Alteromonas arenosi</name>
    <dbReference type="NCBI Taxonomy" id="3055817"/>
    <lineage>
        <taxon>Bacteria</taxon>
        <taxon>Pseudomonadati</taxon>
        <taxon>Pseudomonadota</taxon>
        <taxon>Gammaproteobacteria</taxon>
        <taxon>Alteromonadales</taxon>
        <taxon>Alteromonadaceae</taxon>
        <taxon>Alteromonas/Salinimonas group</taxon>
        <taxon>Alteromonas</taxon>
    </lineage>
</organism>
<gene>
    <name evidence="3" type="ORF">QTP81_03340</name>
</gene>
<evidence type="ECO:0000259" key="2">
    <source>
        <dbReference type="PROSITE" id="PS50975"/>
    </source>
</evidence>
<evidence type="ECO:0000313" key="3">
    <source>
        <dbReference type="EMBL" id="MDM7859641.1"/>
    </source>
</evidence>
<feature type="domain" description="ATP-grasp" evidence="2">
    <location>
        <begin position="91"/>
        <end position="280"/>
    </location>
</feature>
<dbReference type="Pfam" id="PF15632">
    <property type="entry name" value="ATPgrasp_Ter"/>
    <property type="match status" value="1"/>
</dbReference>
<protein>
    <submittedName>
        <fullName evidence="3">ATP-grasp domain-containing protein</fullName>
    </submittedName>
</protein>
<dbReference type="RefSeq" id="WP_289363720.1">
    <property type="nucleotide sequence ID" value="NZ_JAUCBP010000002.1"/>
</dbReference>
<dbReference type="Proteomes" id="UP001234343">
    <property type="component" value="Unassembled WGS sequence"/>
</dbReference>
<proteinExistence type="predicted"/>
<evidence type="ECO:0000256" key="1">
    <source>
        <dbReference type="PROSITE-ProRule" id="PRU00409"/>
    </source>
</evidence>
<keyword evidence="1" id="KW-0547">Nucleotide-binding</keyword>
<dbReference type="Gene3D" id="3.40.50.20">
    <property type="match status" value="1"/>
</dbReference>
<dbReference type="InterPro" id="IPR011761">
    <property type="entry name" value="ATP-grasp"/>
</dbReference>
<dbReference type="Gene3D" id="3.30.470.20">
    <property type="entry name" value="ATP-grasp fold, B domain"/>
    <property type="match status" value="1"/>
</dbReference>
<name>A0ABT7STY6_9ALTE</name>
<comment type="caution">
    <text evidence="3">The sequence shown here is derived from an EMBL/GenBank/DDBJ whole genome shotgun (WGS) entry which is preliminary data.</text>
</comment>
<dbReference type="EMBL" id="JAUCBP010000002">
    <property type="protein sequence ID" value="MDM7859641.1"/>
    <property type="molecule type" value="Genomic_DNA"/>
</dbReference>
<dbReference type="PROSITE" id="PS50975">
    <property type="entry name" value="ATP_GRASP"/>
    <property type="match status" value="1"/>
</dbReference>
<dbReference type="SUPFAM" id="SSF56059">
    <property type="entry name" value="Glutathione synthetase ATP-binding domain-like"/>
    <property type="match status" value="1"/>
</dbReference>